<keyword evidence="3" id="KW-1185">Reference proteome</keyword>
<dbReference type="KEGG" id="mey:TM49_18995"/>
<protein>
    <submittedName>
        <fullName evidence="2">Uncharacterized protein</fullName>
    </submittedName>
</protein>
<feature type="compositionally biased region" description="Basic and acidic residues" evidence="1">
    <location>
        <begin position="12"/>
        <end position="66"/>
    </location>
</feature>
<dbReference type="OrthoDB" id="8449638at2"/>
<dbReference type="RefSeq" id="WP_045683559.1">
    <property type="nucleotide sequence ID" value="NZ_CP010803.1"/>
</dbReference>
<feature type="region of interest" description="Disordered" evidence="1">
    <location>
        <begin position="1"/>
        <end position="66"/>
    </location>
</feature>
<accession>A0A0D5LSV1</accession>
<dbReference type="PATRIC" id="fig|1486262.3.peg.3931"/>
<evidence type="ECO:0000313" key="3">
    <source>
        <dbReference type="Proteomes" id="UP000032611"/>
    </source>
</evidence>
<sequence>MNRKPSAARPGTSDERPRWEGPEESRPSAYRPAKDDPEKDRDAMRENLKDPRKRDLTDAPKTKRKD</sequence>
<proteinExistence type="predicted"/>
<dbReference type="EMBL" id="CP010803">
    <property type="protein sequence ID" value="AJY47284.1"/>
    <property type="molecule type" value="Genomic_DNA"/>
</dbReference>
<reference evidence="2 3" key="1">
    <citation type="journal article" date="2015" name="Genome Announc.">
        <title>Complete genome sequence of Martelella endophytica YC6887, which has antifungal activity associated with a halophyte.</title>
        <authorList>
            <person name="Khan A."/>
            <person name="Khan H."/>
            <person name="Chung E.J."/>
            <person name="Hossain M.T."/>
            <person name="Chung Y.R."/>
        </authorList>
    </citation>
    <scope>NUCLEOTIDE SEQUENCE [LARGE SCALE GENOMIC DNA]</scope>
    <source>
        <strain evidence="2">YC6887</strain>
    </source>
</reference>
<dbReference type="HOGENOM" id="CLU_190729_0_0_5"/>
<evidence type="ECO:0000256" key="1">
    <source>
        <dbReference type="SAM" id="MobiDB-lite"/>
    </source>
</evidence>
<organism evidence="2 3">
    <name type="scientific">Martelella endophytica</name>
    <dbReference type="NCBI Taxonomy" id="1486262"/>
    <lineage>
        <taxon>Bacteria</taxon>
        <taxon>Pseudomonadati</taxon>
        <taxon>Pseudomonadota</taxon>
        <taxon>Alphaproteobacteria</taxon>
        <taxon>Hyphomicrobiales</taxon>
        <taxon>Aurantimonadaceae</taxon>
        <taxon>Martelella</taxon>
    </lineage>
</organism>
<dbReference type="AlphaFoldDB" id="A0A0D5LSV1"/>
<name>A0A0D5LSV1_MAREN</name>
<dbReference type="Proteomes" id="UP000032611">
    <property type="component" value="Chromosome"/>
</dbReference>
<evidence type="ECO:0000313" key="2">
    <source>
        <dbReference type="EMBL" id="AJY47284.1"/>
    </source>
</evidence>
<gene>
    <name evidence="2" type="ORF">TM49_18995</name>
</gene>